<keyword evidence="6" id="KW-0687">Ribonucleoprotein</keyword>
<evidence type="ECO:0000256" key="3">
    <source>
        <dbReference type="ARBA" id="ARBA00022517"/>
    </source>
</evidence>
<proteinExistence type="inferred from homology"/>
<dbReference type="PANTHER" id="PTHR21738:SF0">
    <property type="entry name" value="RIBOSOMAL RNA PROCESSING PROTEIN 36 HOMOLOG"/>
    <property type="match status" value="1"/>
</dbReference>
<dbReference type="GO" id="GO:0000462">
    <property type="term" value="P:maturation of SSU-rRNA from tricistronic rRNA transcript (SSU-rRNA, 5.8S rRNA, LSU-rRNA)"/>
    <property type="evidence" value="ECO:0007669"/>
    <property type="project" value="TreeGrafter"/>
</dbReference>
<feature type="coiled-coil region" evidence="7">
    <location>
        <begin position="74"/>
        <end position="138"/>
    </location>
</feature>
<keyword evidence="3 6" id="KW-0690">Ribosome biogenesis</keyword>
<evidence type="ECO:0000256" key="8">
    <source>
        <dbReference type="SAM" id="MobiDB-lite"/>
    </source>
</evidence>
<comment type="subcellular location">
    <subcellularLocation>
        <location evidence="1 6">Nucleus</location>
        <location evidence="1 6">Nucleolus</location>
    </subcellularLocation>
</comment>
<comment type="similarity">
    <text evidence="2 6">Belongs to the RRP36 family.</text>
</comment>
<feature type="compositionally biased region" description="Basic and acidic residues" evidence="8">
    <location>
        <begin position="1"/>
        <end position="14"/>
    </location>
</feature>
<dbReference type="AlphaFoldDB" id="A0A087TY03"/>
<dbReference type="EMBL" id="KK117266">
    <property type="protein sequence ID" value="KFM69992.1"/>
    <property type="molecule type" value="Genomic_DNA"/>
</dbReference>
<dbReference type="PANTHER" id="PTHR21738">
    <property type="entry name" value="RIBOSOMAL RNA PROCESSING PROTEIN 36 HOMOLOG"/>
    <property type="match status" value="1"/>
</dbReference>
<dbReference type="Pfam" id="PF06102">
    <property type="entry name" value="RRP36"/>
    <property type="match status" value="1"/>
</dbReference>
<comment type="function">
    <text evidence="6">Component of the 90S pre-ribosome involved in the maturation of rRNAs. Required for early cleavages of the pre-RNAs in the 40S ribosomal subunit maturation pathway.</text>
</comment>
<dbReference type="Proteomes" id="UP000054359">
    <property type="component" value="Unassembled WGS sequence"/>
</dbReference>
<dbReference type="InterPro" id="IPR009292">
    <property type="entry name" value="RRP36"/>
</dbReference>
<evidence type="ECO:0000256" key="5">
    <source>
        <dbReference type="ARBA" id="ARBA00023242"/>
    </source>
</evidence>
<keyword evidence="5 6" id="KW-0539">Nucleus</keyword>
<organism evidence="9 10">
    <name type="scientific">Stegodyphus mimosarum</name>
    <name type="common">African social velvet spider</name>
    <dbReference type="NCBI Taxonomy" id="407821"/>
    <lineage>
        <taxon>Eukaryota</taxon>
        <taxon>Metazoa</taxon>
        <taxon>Ecdysozoa</taxon>
        <taxon>Arthropoda</taxon>
        <taxon>Chelicerata</taxon>
        <taxon>Arachnida</taxon>
        <taxon>Araneae</taxon>
        <taxon>Araneomorphae</taxon>
        <taxon>Entelegynae</taxon>
        <taxon>Eresoidea</taxon>
        <taxon>Eresidae</taxon>
        <taxon>Stegodyphus</taxon>
    </lineage>
</organism>
<gene>
    <name evidence="9" type="ORF">X975_18190</name>
</gene>
<evidence type="ECO:0000256" key="1">
    <source>
        <dbReference type="ARBA" id="ARBA00004604"/>
    </source>
</evidence>
<dbReference type="STRING" id="407821.A0A087TY03"/>
<evidence type="ECO:0000256" key="2">
    <source>
        <dbReference type="ARBA" id="ARBA00009418"/>
    </source>
</evidence>
<accession>A0A087TY03</accession>
<reference evidence="9 10" key="1">
    <citation type="submission" date="2013-11" db="EMBL/GenBank/DDBJ databases">
        <title>Genome sequencing of Stegodyphus mimosarum.</title>
        <authorList>
            <person name="Bechsgaard J."/>
        </authorList>
    </citation>
    <scope>NUCLEOTIDE SEQUENCE [LARGE SCALE GENOMIC DNA]</scope>
</reference>
<evidence type="ECO:0000256" key="6">
    <source>
        <dbReference type="RuleBase" id="RU368027"/>
    </source>
</evidence>
<evidence type="ECO:0000256" key="7">
    <source>
        <dbReference type="SAM" id="Coils"/>
    </source>
</evidence>
<dbReference type="OMA" id="RFDEKCG"/>
<dbReference type="GO" id="GO:0030686">
    <property type="term" value="C:90S preribosome"/>
    <property type="evidence" value="ECO:0007669"/>
    <property type="project" value="TreeGrafter"/>
</dbReference>
<keyword evidence="4 6" id="KW-0698">rRNA processing</keyword>
<keyword evidence="7" id="KW-0175">Coiled coil</keyword>
<dbReference type="OrthoDB" id="448446at2759"/>
<evidence type="ECO:0000313" key="9">
    <source>
        <dbReference type="EMBL" id="KFM69992.1"/>
    </source>
</evidence>
<name>A0A087TY03_STEMI</name>
<keyword evidence="10" id="KW-1185">Reference proteome</keyword>
<protein>
    <recommendedName>
        <fullName evidence="6">rRNA biogenesis protein RRP36</fullName>
    </recommendedName>
</protein>
<feature type="non-terminal residue" evidence="9">
    <location>
        <position position="181"/>
    </location>
</feature>
<feature type="region of interest" description="Disordered" evidence="8">
    <location>
        <begin position="1"/>
        <end position="34"/>
    </location>
</feature>
<evidence type="ECO:0000313" key="10">
    <source>
        <dbReference type="Proteomes" id="UP000054359"/>
    </source>
</evidence>
<dbReference type="GO" id="GO:0005730">
    <property type="term" value="C:nucleolus"/>
    <property type="evidence" value="ECO:0007669"/>
    <property type="project" value="UniProtKB-SubCell"/>
</dbReference>
<evidence type="ECO:0000256" key="4">
    <source>
        <dbReference type="ARBA" id="ARBA00022552"/>
    </source>
</evidence>
<sequence length="181" mass="21817">MVQEKKLTMPRNEDIPTFPRANKNRPREISSKVPVPMFRDVFQVKRKHPRDPRFDDLSGTFNRGHFEENYSFINDIKKREKEELQKELENVGDDHKRKKQILYLLQRIKNQEKAKKMEEKKEAEEKQLRDEIMEAAKAGKKPYIPKNSEIKKKKLVESFQMLKKSGKLEKYLERKRKKIFS</sequence>
<comment type="subunit">
    <text evidence="6">Associates with 90S and pre-40S pre-ribosomal particles.</text>
</comment>